<dbReference type="EMBL" id="JACASE010000002">
    <property type="protein sequence ID" value="KAF6495941.1"/>
    <property type="molecule type" value="Genomic_DNA"/>
</dbReference>
<evidence type="ECO:0000313" key="2">
    <source>
        <dbReference type="Proteomes" id="UP000593571"/>
    </source>
</evidence>
<comment type="caution">
    <text evidence="1">The sequence shown here is derived from an EMBL/GenBank/DDBJ whole genome shotgun (WGS) entry which is preliminary data.</text>
</comment>
<accession>A0A7J8JHE8</accession>
<dbReference type="Proteomes" id="UP000593571">
    <property type="component" value="Unassembled WGS sequence"/>
</dbReference>
<gene>
    <name evidence="1" type="ORF">HJG63_010241</name>
</gene>
<keyword evidence="2" id="KW-1185">Reference proteome</keyword>
<reference evidence="1 2" key="1">
    <citation type="journal article" date="2020" name="Nature">
        <title>Six reference-quality genomes reveal evolution of bat adaptations.</title>
        <authorList>
            <person name="Jebb D."/>
            <person name="Huang Z."/>
            <person name="Pippel M."/>
            <person name="Hughes G.M."/>
            <person name="Lavrichenko K."/>
            <person name="Devanna P."/>
            <person name="Winkler S."/>
            <person name="Jermiin L.S."/>
            <person name="Skirmuntt E.C."/>
            <person name="Katzourakis A."/>
            <person name="Burkitt-Gray L."/>
            <person name="Ray D.A."/>
            <person name="Sullivan K.A.M."/>
            <person name="Roscito J.G."/>
            <person name="Kirilenko B.M."/>
            <person name="Davalos L.M."/>
            <person name="Corthals A.P."/>
            <person name="Power M.L."/>
            <person name="Jones G."/>
            <person name="Ransome R.D."/>
            <person name="Dechmann D.K.N."/>
            <person name="Locatelli A.G."/>
            <person name="Puechmaille S.J."/>
            <person name="Fedrigo O."/>
            <person name="Jarvis E.D."/>
            <person name="Hiller M."/>
            <person name="Vernes S.C."/>
            <person name="Myers E.W."/>
            <person name="Teeling E.C."/>
        </authorList>
    </citation>
    <scope>NUCLEOTIDE SEQUENCE [LARGE SCALE GENOMIC DNA]</scope>
    <source>
        <strain evidence="1">MRouAeg1</strain>
        <tissue evidence="1">Muscle</tissue>
    </source>
</reference>
<proteinExistence type="predicted"/>
<evidence type="ECO:0000313" key="1">
    <source>
        <dbReference type="EMBL" id="KAF6495941.1"/>
    </source>
</evidence>
<sequence>MMKMFIIEKIMMGELYKIHGNTKLGFMSLKIQDIKYLGWVMQIFYKIVLVHLGCCNRNTGCLNNAHLFLTVLETGKLRSRCWQFWYLVWACFQFIDSRLLAVSSLEGAACVSFIRALIAFIRALSS</sequence>
<dbReference type="AlphaFoldDB" id="A0A7J8JHE8"/>
<organism evidence="1 2">
    <name type="scientific">Rousettus aegyptiacus</name>
    <name type="common">Egyptian fruit bat</name>
    <name type="synonym">Pteropus aegyptiacus</name>
    <dbReference type="NCBI Taxonomy" id="9407"/>
    <lineage>
        <taxon>Eukaryota</taxon>
        <taxon>Metazoa</taxon>
        <taxon>Chordata</taxon>
        <taxon>Craniata</taxon>
        <taxon>Vertebrata</taxon>
        <taxon>Euteleostomi</taxon>
        <taxon>Mammalia</taxon>
        <taxon>Eutheria</taxon>
        <taxon>Laurasiatheria</taxon>
        <taxon>Chiroptera</taxon>
        <taxon>Yinpterochiroptera</taxon>
        <taxon>Pteropodoidea</taxon>
        <taxon>Pteropodidae</taxon>
        <taxon>Rousettinae</taxon>
        <taxon>Rousettus</taxon>
    </lineage>
</organism>
<name>A0A7J8JHE8_ROUAE</name>
<protein>
    <submittedName>
        <fullName evidence="1">Uncharacterized protein</fullName>
    </submittedName>
</protein>